<dbReference type="InterPro" id="IPR046347">
    <property type="entry name" value="bZIP_sf"/>
</dbReference>
<proteinExistence type="predicted"/>
<dbReference type="SUPFAM" id="SSF57959">
    <property type="entry name" value="Leucine zipper domain"/>
    <property type="match status" value="1"/>
</dbReference>
<feature type="domain" description="BZIP" evidence="3">
    <location>
        <begin position="45"/>
        <end position="98"/>
    </location>
</feature>
<evidence type="ECO:0000259" key="3">
    <source>
        <dbReference type="PROSITE" id="PS50217"/>
    </source>
</evidence>
<sequence length="252" mass="27396">MSAQPPTAVIELPTDEDDITPAAKRQATGPLSESSRSQQYQRTLSAREERRLEQNRVRARETRKRDKAKWQQMQKIIVSLTRENEQLKRRNELLSSELTLVSQGLVSQQTIQSVPQVVGAHSLTLSGGSVPSFAVRQQPAISVAALHQPSLNVASPKQPVLGLQTVHPHQPSLGSRQSDAAQVQLLDPETMSASRAELLRVAGVNPVNPLSAVGPLDLEIMRQQQYGQTHPPAGLPVCLSGLSGSDIRRALG</sequence>
<dbReference type="GO" id="GO:0003700">
    <property type="term" value="F:DNA-binding transcription factor activity"/>
    <property type="evidence" value="ECO:0007669"/>
    <property type="project" value="InterPro"/>
</dbReference>
<evidence type="ECO:0000313" key="4">
    <source>
        <dbReference type="EMBL" id="CAD9361303.1"/>
    </source>
</evidence>
<evidence type="ECO:0000256" key="1">
    <source>
        <dbReference type="SAM" id="Coils"/>
    </source>
</evidence>
<gene>
    <name evidence="4" type="ORF">OSIN01602_LOCUS21624</name>
</gene>
<reference evidence="4" key="1">
    <citation type="submission" date="2021-01" db="EMBL/GenBank/DDBJ databases">
        <authorList>
            <person name="Corre E."/>
            <person name="Pelletier E."/>
            <person name="Niang G."/>
            <person name="Scheremetjew M."/>
            <person name="Finn R."/>
            <person name="Kale V."/>
            <person name="Holt S."/>
            <person name="Cochrane G."/>
            <person name="Meng A."/>
            <person name="Brown T."/>
            <person name="Cohen L."/>
        </authorList>
    </citation>
    <scope>NUCLEOTIDE SEQUENCE</scope>
    <source>
        <strain evidence="4">Grunow 1884</strain>
    </source>
</reference>
<dbReference type="AlphaFoldDB" id="A0A7S2AA95"/>
<feature type="compositionally biased region" description="Polar residues" evidence="2">
    <location>
        <begin position="29"/>
        <end position="44"/>
    </location>
</feature>
<dbReference type="InterPro" id="IPR004827">
    <property type="entry name" value="bZIP"/>
</dbReference>
<name>A0A7S2AA95_TRICV</name>
<accession>A0A7S2AA95</accession>
<dbReference type="Gene3D" id="1.20.5.170">
    <property type="match status" value="1"/>
</dbReference>
<feature type="coiled-coil region" evidence="1">
    <location>
        <begin position="70"/>
        <end position="97"/>
    </location>
</feature>
<organism evidence="4">
    <name type="scientific">Trieres chinensis</name>
    <name type="common">Marine centric diatom</name>
    <name type="synonym">Odontella sinensis</name>
    <dbReference type="NCBI Taxonomy" id="1514140"/>
    <lineage>
        <taxon>Eukaryota</taxon>
        <taxon>Sar</taxon>
        <taxon>Stramenopiles</taxon>
        <taxon>Ochrophyta</taxon>
        <taxon>Bacillariophyta</taxon>
        <taxon>Mediophyceae</taxon>
        <taxon>Biddulphiophycidae</taxon>
        <taxon>Eupodiscales</taxon>
        <taxon>Parodontellaceae</taxon>
        <taxon>Trieres</taxon>
    </lineage>
</organism>
<protein>
    <recommendedName>
        <fullName evidence="3">BZIP domain-containing protein</fullName>
    </recommendedName>
</protein>
<dbReference type="SMART" id="SM00338">
    <property type="entry name" value="BRLZ"/>
    <property type="match status" value="1"/>
</dbReference>
<dbReference type="CDD" id="cd14686">
    <property type="entry name" value="bZIP"/>
    <property type="match status" value="1"/>
</dbReference>
<evidence type="ECO:0000256" key="2">
    <source>
        <dbReference type="SAM" id="MobiDB-lite"/>
    </source>
</evidence>
<dbReference type="PROSITE" id="PS50217">
    <property type="entry name" value="BZIP"/>
    <property type="match status" value="1"/>
</dbReference>
<feature type="region of interest" description="Disordered" evidence="2">
    <location>
        <begin position="1"/>
        <end position="49"/>
    </location>
</feature>
<keyword evidence="1" id="KW-0175">Coiled coil</keyword>
<dbReference type="EMBL" id="HBGO01037342">
    <property type="protein sequence ID" value="CAD9361303.1"/>
    <property type="molecule type" value="Transcribed_RNA"/>
</dbReference>